<dbReference type="GO" id="GO:0005230">
    <property type="term" value="F:extracellular ligand-gated monoatomic ion channel activity"/>
    <property type="evidence" value="ECO:0007669"/>
    <property type="project" value="InterPro"/>
</dbReference>
<keyword evidence="3 5" id="KW-1133">Transmembrane helix</keyword>
<dbReference type="AlphaFoldDB" id="A0A1S0TJ07"/>
<name>A0A1S0TJ07_LOALO</name>
<evidence type="ECO:0000256" key="1">
    <source>
        <dbReference type="ARBA" id="ARBA00004141"/>
    </source>
</evidence>
<feature type="non-terminal residue" evidence="8">
    <location>
        <position position="1"/>
    </location>
</feature>
<dbReference type="CDD" id="cd19051">
    <property type="entry name" value="LGIC_TM_cation"/>
    <property type="match status" value="1"/>
</dbReference>
<dbReference type="GeneID" id="9951473"/>
<dbReference type="RefSeq" id="XP_020301131.1">
    <property type="nucleotide sequence ID" value="XM_020448749.1"/>
</dbReference>
<dbReference type="InterPro" id="IPR038050">
    <property type="entry name" value="Neuro_actylchol_rec"/>
</dbReference>
<feature type="transmembrane region" description="Helical" evidence="5">
    <location>
        <begin position="103"/>
        <end position="121"/>
    </location>
</feature>
<sequence>FGSWTHNGFAIDLQIDADDSNSTHQMDISDYVLNGEWDLIATPAVRNVKRFVCCPEPYPTITFYMHIRRRTLYYGFNLLIPSLLISLMTVLGFTLPPDAGEKITLEITILLSIVFFLSMVAEMTPSTSEAVPLIGVFFSCCMLVVSASVVFTVIVLICIFGHLKVRRILLEWLPWFLMMSRPGTVYSCGEAITDTETETSSRTKEDDYGLIDDEILFGRRNTSDVQTLLLHQLYLKLKQSIELKL</sequence>
<evidence type="ECO:0008006" key="9">
    <source>
        <dbReference type="Google" id="ProtNLM"/>
    </source>
</evidence>
<dbReference type="FunFam" id="2.70.170.10:FF:000106">
    <property type="entry name" value="Si:ch211-39a7.1"/>
    <property type="match status" value="1"/>
</dbReference>
<evidence type="ECO:0000259" key="6">
    <source>
        <dbReference type="Pfam" id="PF02931"/>
    </source>
</evidence>
<dbReference type="OMA" id="ITFYLQI"/>
<dbReference type="Pfam" id="PF02932">
    <property type="entry name" value="Neur_chan_memb"/>
    <property type="match status" value="1"/>
</dbReference>
<feature type="domain" description="Neurotransmitter-gated ion-channel ligand-binding" evidence="6">
    <location>
        <begin position="1"/>
        <end position="71"/>
    </location>
</feature>
<dbReference type="EMBL" id="JH712251">
    <property type="protein sequence ID" value="EFO14521.2"/>
    <property type="molecule type" value="Genomic_DNA"/>
</dbReference>
<organism evidence="8">
    <name type="scientific">Loa loa</name>
    <name type="common">Eye worm</name>
    <name type="synonym">Filaria loa</name>
    <dbReference type="NCBI Taxonomy" id="7209"/>
    <lineage>
        <taxon>Eukaryota</taxon>
        <taxon>Metazoa</taxon>
        <taxon>Ecdysozoa</taxon>
        <taxon>Nematoda</taxon>
        <taxon>Chromadorea</taxon>
        <taxon>Rhabditida</taxon>
        <taxon>Spirurina</taxon>
        <taxon>Spiruromorpha</taxon>
        <taxon>Filarioidea</taxon>
        <taxon>Onchocercidae</taxon>
        <taxon>Loa</taxon>
    </lineage>
</organism>
<dbReference type="CTD" id="9951473"/>
<dbReference type="Pfam" id="PF02931">
    <property type="entry name" value="Neur_chan_LBD"/>
    <property type="match status" value="1"/>
</dbReference>
<dbReference type="OrthoDB" id="5975154at2759"/>
<dbReference type="InterPro" id="IPR006202">
    <property type="entry name" value="Neur_chan_lig-bd"/>
</dbReference>
<feature type="domain" description="Neurotransmitter-gated ion-channel transmembrane" evidence="7">
    <location>
        <begin position="78"/>
        <end position="188"/>
    </location>
</feature>
<comment type="subcellular location">
    <subcellularLocation>
        <location evidence="1">Membrane</location>
        <topology evidence="1">Multi-pass membrane protein</topology>
    </subcellularLocation>
</comment>
<dbReference type="GO" id="GO:0016020">
    <property type="term" value="C:membrane"/>
    <property type="evidence" value="ECO:0007669"/>
    <property type="project" value="UniProtKB-SubCell"/>
</dbReference>
<dbReference type="InterPro" id="IPR006201">
    <property type="entry name" value="Neur_channel"/>
</dbReference>
<dbReference type="PANTHER" id="PTHR18945">
    <property type="entry name" value="NEUROTRANSMITTER GATED ION CHANNEL"/>
    <property type="match status" value="1"/>
</dbReference>
<reference evidence="8" key="1">
    <citation type="submission" date="2012-04" db="EMBL/GenBank/DDBJ databases">
        <title>The Genome Sequence of Loa loa.</title>
        <authorList>
            <consortium name="The Broad Institute Genome Sequencing Platform"/>
            <consortium name="Broad Institute Genome Sequencing Center for Infectious Disease"/>
            <person name="Nutman T.B."/>
            <person name="Fink D.L."/>
            <person name="Russ C."/>
            <person name="Young S."/>
            <person name="Zeng Q."/>
            <person name="Gargeya S."/>
            <person name="Alvarado L."/>
            <person name="Berlin A."/>
            <person name="Chapman S.B."/>
            <person name="Chen Z."/>
            <person name="Freedman E."/>
            <person name="Gellesch M."/>
            <person name="Goldberg J."/>
            <person name="Griggs A."/>
            <person name="Gujja S."/>
            <person name="Heilman E.R."/>
            <person name="Heiman D."/>
            <person name="Howarth C."/>
            <person name="Mehta T."/>
            <person name="Neiman D."/>
            <person name="Pearson M."/>
            <person name="Roberts A."/>
            <person name="Saif S."/>
            <person name="Shea T."/>
            <person name="Shenoy N."/>
            <person name="Sisk P."/>
            <person name="Stolte C."/>
            <person name="Sykes S."/>
            <person name="White J."/>
            <person name="Yandava C."/>
            <person name="Haas B."/>
            <person name="Henn M.R."/>
            <person name="Nusbaum C."/>
            <person name="Birren B."/>
        </authorList>
    </citation>
    <scope>NUCLEOTIDE SEQUENCE [LARGE SCALE GENOMIC DNA]</scope>
</reference>
<dbReference type="Gene3D" id="1.20.58.390">
    <property type="entry name" value="Neurotransmitter-gated ion-channel transmembrane domain"/>
    <property type="match status" value="1"/>
</dbReference>
<dbReference type="InParanoid" id="A0A1S0TJ07"/>
<evidence type="ECO:0000313" key="8">
    <source>
        <dbReference type="EMBL" id="EFO14521.2"/>
    </source>
</evidence>
<dbReference type="GO" id="GO:0004888">
    <property type="term" value="F:transmembrane signaling receptor activity"/>
    <property type="evidence" value="ECO:0007669"/>
    <property type="project" value="InterPro"/>
</dbReference>
<evidence type="ECO:0000256" key="5">
    <source>
        <dbReference type="SAM" id="Phobius"/>
    </source>
</evidence>
<dbReference type="InterPro" id="IPR006029">
    <property type="entry name" value="Neurotrans-gated_channel_TM"/>
</dbReference>
<gene>
    <name evidence="8" type="ORF">LOAG_13997</name>
</gene>
<dbReference type="SUPFAM" id="SSF63712">
    <property type="entry name" value="Nicotinic receptor ligand binding domain-like"/>
    <property type="match status" value="1"/>
</dbReference>
<feature type="transmembrane region" description="Helical" evidence="5">
    <location>
        <begin position="133"/>
        <end position="160"/>
    </location>
</feature>
<feature type="transmembrane region" description="Helical" evidence="5">
    <location>
        <begin position="72"/>
        <end position="91"/>
    </location>
</feature>
<dbReference type="InterPro" id="IPR036734">
    <property type="entry name" value="Neur_chan_lig-bd_sf"/>
</dbReference>
<protein>
    <recommendedName>
        <fullName evidence="9">Neurotransmitter-gated ion-channel transmembrane domain-containing protein</fullName>
    </recommendedName>
</protein>
<dbReference type="SUPFAM" id="SSF90112">
    <property type="entry name" value="Neurotransmitter-gated ion-channel transmembrane pore"/>
    <property type="match status" value="1"/>
</dbReference>
<dbReference type="InterPro" id="IPR036719">
    <property type="entry name" value="Neuro-gated_channel_TM_sf"/>
</dbReference>
<evidence type="ECO:0000259" key="7">
    <source>
        <dbReference type="Pfam" id="PF02932"/>
    </source>
</evidence>
<accession>A0A1S0TJ07</accession>
<proteinExistence type="predicted"/>
<evidence type="ECO:0000256" key="2">
    <source>
        <dbReference type="ARBA" id="ARBA00022692"/>
    </source>
</evidence>
<keyword evidence="2 5" id="KW-0812">Transmembrane</keyword>
<keyword evidence="4 5" id="KW-0472">Membrane</keyword>
<evidence type="ECO:0000256" key="3">
    <source>
        <dbReference type="ARBA" id="ARBA00022989"/>
    </source>
</evidence>
<dbReference type="KEGG" id="loa:LOAG_13997"/>
<dbReference type="Gene3D" id="2.70.170.10">
    <property type="entry name" value="Neurotransmitter-gated ion-channel ligand-binding domain"/>
    <property type="match status" value="1"/>
</dbReference>
<evidence type="ECO:0000256" key="4">
    <source>
        <dbReference type="ARBA" id="ARBA00023136"/>
    </source>
</evidence>